<proteinExistence type="inferred from homology"/>
<comment type="similarity">
    <text evidence="1">Belongs to the LysR transcriptional regulatory family.</text>
</comment>
<dbReference type="Gene3D" id="3.40.190.290">
    <property type="match status" value="1"/>
</dbReference>
<dbReference type="EMBL" id="BMIV01000013">
    <property type="protein sequence ID" value="GGF75556.1"/>
    <property type="molecule type" value="Genomic_DNA"/>
</dbReference>
<dbReference type="RefSeq" id="WP_188716118.1">
    <property type="nucleotide sequence ID" value="NZ_BMIV01000013.1"/>
</dbReference>
<dbReference type="SUPFAM" id="SSF53850">
    <property type="entry name" value="Periplasmic binding protein-like II"/>
    <property type="match status" value="1"/>
</dbReference>
<evidence type="ECO:0000313" key="6">
    <source>
        <dbReference type="EMBL" id="GGF75556.1"/>
    </source>
</evidence>
<dbReference type="InterPro" id="IPR000847">
    <property type="entry name" value="LysR_HTH_N"/>
</dbReference>
<dbReference type="PANTHER" id="PTHR30537:SF5">
    <property type="entry name" value="HTH-TYPE TRANSCRIPTIONAL ACTIVATOR TTDR-RELATED"/>
    <property type="match status" value="1"/>
</dbReference>
<evidence type="ECO:0000256" key="3">
    <source>
        <dbReference type="ARBA" id="ARBA00023125"/>
    </source>
</evidence>
<evidence type="ECO:0000256" key="4">
    <source>
        <dbReference type="ARBA" id="ARBA00023163"/>
    </source>
</evidence>
<keyword evidence="4" id="KW-0804">Transcription</keyword>
<name>A0ABQ1VKV0_9RHOB</name>
<evidence type="ECO:0000256" key="1">
    <source>
        <dbReference type="ARBA" id="ARBA00009437"/>
    </source>
</evidence>
<dbReference type="InterPro" id="IPR058163">
    <property type="entry name" value="LysR-type_TF_proteobact-type"/>
</dbReference>
<reference evidence="7" key="1">
    <citation type="journal article" date="2019" name="Int. J. Syst. Evol. Microbiol.">
        <title>The Global Catalogue of Microorganisms (GCM) 10K type strain sequencing project: providing services to taxonomists for standard genome sequencing and annotation.</title>
        <authorList>
            <consortium name="The Broad Institute Genomics Platform"/>
            <consortium name="The Broad Institute Genome Sequencing Center for Infectious Disease"/>
            <person name="Wu L."/>
            <person name="Ma J."/>
        </authorList>
    </citation>
    <scope>NUCLEOTIDE SEQUENCE [LARGE SCALE GENOMIC DNA]</scope>
    <source>
        <strain evidence="7">CGMCC 1.15419</strain>
    </source>
</reference>
<comment type="caution">
    <text evidence="6">The sequence shown here is derived from an EMBL/GenBank/DDBJ whole genome shotgun (WGS) entry which is preliminary data.</text>
</comment>
<dbReference type="PANTHER" id="PTHR30537">
    <property type="entry name" value="HTH-TYPE TRANSCRIPTIONAL REGULATOR"/>
    <property type="match status" value="1"/>
</dbReference>
<organism evidence="6 7">
    <name type="scientific">Paracoccus acridae</name>
    <dbReference type="NCBI Taxonomy" id="1795310"/>
    <lineage>
        <taxon>Bacteria</taxon>
        <taxon>Pseudomonadati</taxon>
        <taxon>Pseudomonadota</taxon>
        <taxon>Alphaproteobacteria</taxon>
        <taxon>Rhodobacterales</taxon>
        <taxon>Paracoccaceae</taxon>
        <taxon>Paracoccus</taxon>
    </lineage>
</organism>
<dbReference type="InterPro" id="IPR005119">
    <property type="entry name" value="LysR_subst-bd"/>
</dbReference>
<dbReference type="Gene3D" id="1.10.10.10">
    <property type="entry name" value="Winged helix-like DNA-binding domain superfamily/Winged helix DNA-binding domain"/>
    <property type="match status" value="1"/>
</dbReference>
<dbReference type="Proteomes" id="UP000640509">
    <property type="component" value="Unassembled WGS sequence"/>
</dbReference>
<evidence type="ECO:0000256" key="2">
    <source>
        <dbReference type="ARBA" id="ARBA00023015"/>
    </source>
</evidence>
<gene>
    <name evidence="6" type="ORF">GCM10011402_30370</name>
</gene>
<sequence length="302" mass="33024">MDLVDGMRVFVSAVETGSFAGAARRVGITPKLASKYMAELEARMGTQLLHRTTRRLGLTPAGERLMAQAPAWLGLLDEMTADLRDAQRGLSGTIRVSAAVTHGELVVAPLLRRFRADHPDLVIDLRLSDRFVDLVADGVDLALRIGHLEASSLIARKLGTMSLLAVASPGYLDRHGHPETPGDLADHLCICDTNMRGDGSWPLRDGKQEHRVRVAGGFQVNNARIARDLAVRDEGIALCPDYVVRDDLAEGRLVRVLPRFHGPCLDMHAVYLPQRRLPRRTRILLEFLVKSFAEAKGPGAGA</sequence>
<dbReference type="InterPro" id="IPR036388">
    <property type="entry name" value="WH-like_DNA-bd_sf"/>
</dbReference>
<dbReference type="SUPFAM" id="SSF46785">
    <property type="entry name" value="Winged helix' DNA-binding domain"/>
    <property type="match status" value="1"/>
</dbReference>
<dbReference type="Pfam" id="PF00126">
    <property type="entry name" value="HTH_1"/>
    <property type="match status" value="1"/>
</dbReference>
<dbReference type="InterPro" id="IPR036390">
    <property type="entry name" value="WH_DNA-bd_sf"/>
</dbReference>
<evidence type="ECO:0000313" key="7">
    <source>
        <dbReference type="Proteomes" id="UP000640509"/>
    </source>
</evidence>
<dbReference type="Pfam" id="PF03466">
    <property type="entry name" value="LysR_substrate"/>
    <property type="match status" value="1"/>
</dbReference>
<feature type="domain" description="HTH lysR-type" evidence="5">
    <location>
        <begin position="1"/>
        <end position="59"/>
    </location>
</feature>
<keyword evidence="7" id="KW-1185">Reference proteome</keyword>
<dbReference type="CDD" id="cd08422">
    <property type="entry name" value="PBP2_CrgA_like"/>
    <property type="match status" value="1"/>
</dbReference>
<accession>A0ABQ1VKV0</accession>
<dbReference type="PROSITE" id="PS50931">
    <property type="entry name" value="HTH_LYSR"/>
    <property type="match status" value="1"/>
</dbReference>
<protein>
    <submittedName>
        <fullName evidence="6">LysR family transcriptional regulator</fullName>
    </submittedName>
</protein>
<evidence type="ECO:0000259" key="5">
    <source>
        <dbReference type="PROSITE" id="PS50931"/>
    </source>
</evidence>
<keyword evidence="2" id="KW-0805">Transcription regulation</keyword>
<keyword evidence="3" id="KW-0238">DNA-binding</keyword>